<evidence type="ECO:0000313" key="2">
    <source>
        <dbReference type="EMBL" id="TRO83283.1"/>
    </source>
</evidence>
<evidence type="ECO:0008006" key="4">
    <source>
        <dbReference type="Google" id="ProtNLM"/>
    </source>
</evidence>
<dbReference type="Proteomes" id="UP000317155">
    <property type="component" value="Unassembled WGS sequence"/>
</dbReference>
<dbReference type="AlphaFoldDB" id="A0A550JJC2"/>
<keyword evidence="1" id="KW-0732">Signal</keyword>
<accession>A0A550JJC2</accession>
<name>A0A550JJC2_9BACT</name>
<evidence type="ECO:0000313" key="3">
    <source>
        <dbReference type="Proteomes" id="UP000317155"/>
    </source>
</evidence>
<keyword evidence="3" id="KW-1185">Reference proteome</keyword>
<comment type="caution">
    <text evidence="2">The sequence shown here is derived from an EMBL/GenBank/DDBJ whole genome shotgun (WGS) entry which is preliminary data.</text>
</comment>
<dbReference type="EMBL" id="VJVV01000002">
    <property type="protein sequence ID" value="TRO83283.1"/>
    <property type="molecule type" value="Genomic_DNA"/>
</dbReference>
<sequence length="409" mass="46878">MRVWQGFLMGVLLVPLALWPADPAAAASVSGRASTVLEWYDSANEETSLPVYQYLQLNAKDIGAKGYNFKAYGRLGNDLNDEENIKSRLYYAYLEKKDLFEGFDFRLGRQFISTTAGASLMDGLSLNYTLLDDYQIKVFGGGDVSYYQGYNAKDVVTGVEVSGNFFDSLDLSLSYLQKWDEGLLGQELLGFDASYDLNGKLWLYNELQWDILSERLSYAQVGGKYRFDFPLTARLEYLYSLPVFSSTSIYSVFAVAEYEEVLAEVTYNIRRDIQLFGRYVREIYEEYKDADVFEAGIEKLRTGNFSGYLTGIYRIDDDGQDLKGFKVRGAYRITKAIEAGLGLNLDVLEREIDYFDSDTDTDDTTSRRYWADISWRLTDTLNLEGKIERVDSDLWDYYNRGTLRLNLLF</sequence>
<reference evidence="2 3" key="1">
    <citation type="submission" date="2019-07" db="EMBL/GenBank/DDBJ databases">
        <title>Insights of Desulfuromonas acetexigens electromicrobiology.</title>
        <authorList>
            <person name="Katuri K."/>
            <person name="Sapireddy V."/>
            <person name="Shaw D.R."/>
            <person name="Saikaly P."/>
        </authorList>
    </citation>
    <scope>NUCLEOTIDE SEQUENCE [LARGE SCALE GENOMIC DNA]</scope>
    <source>
        <strain evidence="2 3">2873</strain>
    </source>
</reference>
<gene>
    <name evidence="2" type="ORF">FL622_04150</name>
</gene>
<feature type="signal peptide" evidence="1">
    <location>
        <begin position="1"/>
        <end position="26"/>
    </location>
</feature>
<dbReference type="RefSeq" id="WP_140396617.1">
    <property type="nucleotide sequence ID" value="NZ_FOJJ01000012.1"/>
</dbReference>
<proteinExistence type="predicted"/>
<dbReference type="SUPFAM" id="SSF56935">
    <property type="entry name" value="Porins"/>
    <property type="match status" value="1"/>
</dbReference>
<protein>
    <recommendedName>
        <fullName evidence="4">TIGR03016 family PEP-CTERM system-associated outer membrane protein</fullName>
    </recommendedName>
</protein>
<dbReference type="OrthoDB" id="238539at2"/>
<feature type="chain" id="PRO_5021828644" description="TIGR03016 family PEP-CTERM system-associated outer membrane protein" evidence="1">
    <location>
        <begin position="27"/>
        <end position="409"/>
    </location>
</feature>
<organism evidence="2 3">
    <name type="scientific">Trichloromonas acetexigens</name>
    <dbReference type="NCBI Taxonomy" id="38815"/>
    <lineage>
        <taxon>Bacteria</taxon>
        <taxon>Pseudomonadati</taxon>
        <taxon>Thermodesulfobacteriota</taxon>
        <taxon>Desulfuromonadia</taxon>
        <taxon>Desulfuromonadales</taxon>
        <taxon>Trichloromonadaceae</taxon>
        <taxon>Trichloromonas</taxon>
    </lineage>
</organism>
<evidence type="ECO:0000256" key="1">
    <source>
        <dbReference type="SAM" id="SignalP"/>
    </source>
</evidence>